<dbReference type="Proteomes" id="UP000219494">
    <property type="component" value="Unassembled WGS sequence"/>
</dbReference>
<evidence type="ECO:0000256" key="1">
    <source>
        <dbReference type="SAM" id="SignalP"/>
    </source>
</evidence>
<dbReference type="PROSITE" id="PS51257">
    <property type="entry name" value="PROKAR_LIPOPROTEIN"/>
    <property type="match status" value="1"/>
</dbReference>
<dbReference type="EMBL" id="OBMI01000001">
    <property type="protein sequence ID" value="SOB78552.1"/>
    <property type="molecule type" value="Genomic_DNA"/>
</dbReference>
<organism evidence="2 3">
    <name type="scientific">Sphingomonas guangdongensis</name>
    <dbReference type="NCBI Taxonomy" id="1141890"/>
    <lineage>
        <taxon>Bacteria</taxon>
        <taxon>Pseudomonadati</taxon>
        <taxon>Pseudomonadota</taxon>
        <taxon>Alphaproteobacteria</taxon>
        <taxon>Sphingomonadales</taxon>
        <taxon>Sphingomonadaceae</taxon>
        <taxon>Sphingomonas</taxon>
    </lineage>
</organism>
<sequence length="209" mass="21116">MTRFARLLAMTAPALLVAGCGTSNSGMEPVHQPVVQRSDYAFDVATGGSGLADGEAQRLAGWMSSLRLGYGDRIAIDGAGSDSAVRDAVAAEAARFGLLVSDDVPVGDMPVAPGTARVVVSRMTADVPGCPDHSRVRGVDLFGHTNSNYGCANNSNLAAMVADPADLVRGQTGGAATDPVVAAKAIETFRKGQNTGGAPLTASGTKGGQ</sequence>
<feature type="signal peptide" evidence="1">
    <location>
        <begin position="1"/>
        <end position="25"/>
    </location>
</feature>
<keyword evidence="3" id="KW-1185">Reference proteome</keyword>
<dbReference type="Pfam" id="PF09476">
    <property type="entry name" value="Pilus_CpaD"/>
    <property type="match status" value="1"/>
</dbReference>
<evidence type="ECO:0000313" key="3">
    <source>
        <dbReference type="Proteomes" id="UP000219494"/>
    </source>
</evidence>
<name>A0A285QER6_9SPHN</name>
<dbReference type="RefSeq" id="WP_179640766.1">
    <property type="nucleotide sequence ID" value="NZ_OBMI01000001.1"/>
</dbReference>
<gene>
    <name evidence="2" type="ORF">SAMN06297144_0058</name>
</gene>
<accession>A0A285QER6</accession>
<proteinExistence type="predicted"/>
<dbReference type="InterPro" id="IPR019027">
    <property type="entry name" value="Pilus_biogenesis_CpaD-related"/>
</dbReference>
<protein>
    <submittedName>
        <fullName evidence="2">Pilus assembly protein CpaD</fullName>
    </submittedName>
</protein>
<evidence type="ECO:0000313" key="2">
    <source>
        <dbReference type="EMBL" id="SOB78552.1"/>
    </source>
</evidence>
<dbReference type="AlphaFoldDB" id="A0A285QER6"/>
<keyword evidence="1" id="KW-0732">Signal</keyword>
<reference evidence="2 3" key="1">
    <citation type="submission" date="2017-07" db="EMBL/GenBank/DDBJ databases">
        <authorList>
            <person name="Sun Z.S."/>
            <person name="Albrecht U."/>
            <person name="Echele G."/>
            <person name="Lee C.C."/>
        </authorList>
    </citation>
    <scope>NUCLEOTIDE SEQUENCE [LARGE SCALE GENOMIC DNA]</scope>
    <source>
        <strain evidence="2 3">CGMCC 1.12672</strain>
    </source>
</reference>
<feature type="chain" id="PRO_5013216315" evidence="1">
    <location>
        <begin position="26"/>
        <end position="209"/>
    </location>
</feature>